<dbReference type="PROSITE" id="PS00793">
    <property type="entry name" value="DHPS_2"/>
    <property type="match status" value="1"/>
</dbReference>
<comment type="catalytic activity">
    <reaction evidence="1">
        <text>(7,8-dihydropterin-6-yl)methyl diphosphate + 4-aminobenzoate = 7,8-dihydropteroate + diphosphate</text>
        <dbReference type="Rhea" id="RHEA:19949"/>
        <dbReference type="ChEBI" id="CHEBI:17836"/>
        <dbReference type="ChEBI" id="CHEBI:17839"/>
        <dbReference type="ChEBI" id="CHEBI:33019"/>
        <dbReference type="ChEBI" id="CHEBI:72950"/>
        <dbReference type="EC" id="2.5.1.15"/>
    </reaction>
</comment>
<accession>A0ABU8Q2M8</accession>
<gene>
    <name evidence="10" type="primary">folP</name>
    <name evidence="10" type="ORF">WH159_01945</name>
</gene>
<keyword evidence="6" id="KW-0479">Metal-binding</keyword>
<dbReference type="GO" id="GO:0004156">
    <property type="term" value="F:dihydropteroate synthase activity"/>
    <property type="evidence" value="ECO:0007669"/>
    <property type="project" value="UniProtKB-EC"/>
</dbReference>
<evidence type="ECO:0000256" key="8">
    <source>
        <dbReference type="ARBA" id="ARBA00022909"/>
    </source>
</evidence>
<keyword evidence="8" id="KW-0289">Folate biosynthesis</keyword>
<comment type="caution">
    <text evidence="10">The sequence shown here is derived from an EMBL/GenBank/DDBJ whole genome shotgun (WGS) entry which is preliminary data.</text>
</comment>
<evidence type="ECO:0000256" key="6">
    <source>
        <dbReference type="ARBA" id="ARBA00022723"/>
    </source>
</evidence>
<dbReference type="InterPro" id="IPR000489">
    <property type="entry name" value="Pterin-binding_dom"/>
</dbReference>
<evidence type="ECO:0000256" key="3">
    <source>
        <dbReference type="ARBA" id="ARBA00004763"/>
    </source>
</evidence>
<dbReference type="RefSeq" id="WP_132882879.1">
    <property type="nucleotide sequence ID" value="NZ_JBBGZA010000001.1"/>
</dbReference>
<sequence>MTVPPIAPDARLHLRPVQLIDTPVALDGQAERLAGGMQWFAAYELLAPGLRATVPLADFPRLLEGVSSTQADRLQTLHARITAPRTPIACGERVLRLDQPLVAGILNCTPDSFSDGGRNGSDPEAIAAAGHRMAEAGAELIDVGGESTRPGAATVWEGDEIARVVPVIERLAASGTPVSIDTRKASVMEAALSAGAHIVNDVAALLFDPRALEVVARASCPVVLMHSPDPATGGHARPAYRNVLMDVFDWLEQRIEAVVAAGVDRAHILVDPGIGFGKSLAENLALLNGLAIFHGLGCPILLGASRKRLIGALANEAPADQRLGGSLTLALKGADMGAQLIRVHDVPETVQALRVWRGLRDTALAG</sequence>
<protein>
    <recommendedName>
        <fullName evidence="4">dihydropteroate synthase</fullName>
        <ecNumber evidence="4">2.5.1.15</ecNumber>
    </recommendedName>
</protein>
<feature type="domain" description="Pterin-binding" evidence="9">
    <location>
        <begin position="100"/>
        <end position="354"/>
    </location>
</feature>
<name>A0ABU8Q2M8_9SPHN</name>
<dbReference type="PANTHER" id="PTHR20941:SF1">
    <property type="entry name" value="FOLIC ACID SYNTHESIS PROTEIN FOL1"/>
    <property type="match status" value="1"/>
</dbReference>
<dbReference type="PANTHER" id="PTHR20941">
    <property type="entry name" value="FOLATE SYNTHESIS PROTEINS"/>
    <property type="match status" value="1"/>
</dbReference>
<proteinExistence type="predicted"/>
<dbReference type="InterPro" id="IPR045031">
    <property type="entry name" value="DHP_synth-like"/>
</dbReference>
<dbReference type="Pfam" id="PF00809">
    <property type="entry name" value="Pterin_bind"/>
    <property type="match status" value="1"/>
</dbReference>
<keyword evidence="7" id="KW-0460">Magnesium</keyword>
<keyword evidence="11" id="KW-1185">Reference proteome</keyword>
<comment type="pathway">
    <text evidence="3">Cofactor biosynthesis; tetrahydrofolate biosynthesis; 7,8-dihydrofolate from 2-amino-4-hydroxy-6-hydroxymethyl-7,8-dihydropteridine diphosphate and 4-aminobenzoate: step 1/2.</text>
</comment>
<dbReference type="NCBIfam" id="TIGR01496">
    <property type="entry name" value="DHPS"/>
    <property type="match status" value="1"/>
</dbReference>
<dbReference type="Proteomes" id="UP001380365">
    <property type="component" value="Unassembled WGS sequence"/>
</dbReference>
<evidence type="ECO:0000256" key="1">
    <source>
        <dbReference type="ARBA" id="ARBA00000012"/>
    </source>
</evidence>
<evidence type="ECO:0000313" key="10">
    <source>
        <dbReference type="EMBL" id="MEJ5093309.1"/>
    </source>
</evidence>
<organism evidence="10 11">
    <name type="scientific">Sphingomonas molluscorum</name>
    <dbReference type="NCBI Taxonomy" id="418184"/>
    <lineage>
        <taxon>Bacteria</taxon>
        <taxon>Pseudomonadati</taxon>
        <taxon>Pseudomonadota</taxon>
        <taxon>Alphaproteobacteria</taxon>
        <taxon>Sphingomonadales</taxon>
        <taxon>Sphingomonadaceae</taxon>
        <taxon>Sphingomonas</taxon>
    </lineage>
</organism>
<dbReference type="EMBL" id="JBBGZA010000001">
    <property type="protein sequence ID" value="MEJ5093309.1"/>
    <property type="molecule type" value="Genomic_DNA"/>
</dbReference>
<evidence type="ECO:0000259" key="9">
    <source>
        <dbReference type="PROSITE" id="PS50972"/>
    </source>
</evidence>
<dbReference type="SUPFAM" id="SSF51717">
    <property type="entry name" value="Dihydropteroate synthetase-like"/>
    <property type="match status" value="1"/>
</dbReference>
<evidence type="ECO:0000256" key="5">
    <source>
        <dbReference type="ARBA" id="ARBA00022679"/>
    </source>
</evidence>
<dbReference type="InterPro" id="IPR011005">
    <property type="entry name" value="Dihydropteroate_synth-like_sf"/>
</dbReference>
<dbReference type="Gene3D" id="3.20.20.20">
    <property type="entry name" value="Dihydropteroate synthase-like"/>
    <property type="match status" value="1"/>
</dbReference>
<evidence type="ECO:0000256" key="4">
    <source>
        <dbReference type="ARBA" id="ARBA00012458"/>
    </source>
</evidence>
<reference evidence="10 11" key="1">
    <citation type="submission" date="2023-12" db="EMBL/GenBank/DDBJ databases">
        <title>Gut-associated functions are favored during microbiome assembly across C. elegans life.</title>
        <authorList>
            <person name="Zimmermann J."/>
        </authorList>
    </citation>
    <scope>NUCLEOTIDE SEQUENCE [LARGE SCALE GENOMIC DNA]</scope>
    <source>
        <strain evidence="10 11">JUb134</strain>
    </source>
</reference>
<keyword evidence="5 10" id="KW-0808">Transferase</keyword>
<evidence type="ECO:0000313" key="11">
    <source>
        <dbReference type="Proteomes" id="UP001380365"/>
    </source>
</evidence>
<evidence type="ECO:0000256" key="7">
    <source>
        <dbReference type="ARBA" id="ARBA00022842"/>
    </source>
</evidence>
<dbReference type="CDD" id="cd00739">
    <property type="entry name" value="DHPS"/>
    <property type="match status" value="1"/>
</dbReference>
<dbReference type="EC" id="2.5.1.15" evidence="4"/>
<dbReference type="InterPro" id="IPR006390">
    <property type="entry name" value="DHP_synth_dom"/>
</dbReference>
<evidence type="ECO:0000256" key="2">
    <source>
        <dbReference type="ARBA" id="ARBA00001946"/>
    </source>
</evidence>
<comment type="cofactor">
    <cofactor evidence="2">
        <name>Mg(2+)</name>
        <dbReference type="ChEBI" id="CHEBI:18420"/>
    </cofactor>
</comment>
<dbReference type="PROSITE" id="PS50972">
    <property type="entry name" value="PTERIN_BINDING"/>
    <property type="match status" value="1"/>
</dbReference>
<dbReference type="PROSITE" id="PS00792">
    <property type="entry name" value="DHPS_1"/>
    <property type="match status" value="1"/>
</dbReference>